<dbReference type="Gene3D" id="3.40.50.300">
    <property type="entry name" value="P-loop containing nucleotide triphosphate hydrolases"/>
    <property type="match status" value="1"/>
</dbReference>
<dbReference type="AlphaFoldDB" id="A0A8S0XFI5"/>
<evidence type="ECO:0000256" key="1">
    <source>
        <dbReference type="SAM" id="MobiDB-lite"/>
    </source>
</evidence>
<gene>
    <name evidence="3" type="ORF">AAE3_LOCUS3105</name>
</gene>
<dbReference type="SUPFAM" id="SSF52540">
    <property type="entry name" value="P-loop containing nucleoside triphosphate hydrolases"/>
    <property type="match status" value="1"/>
</dbReference>
<evidence type="ECO:0000313" key="3">
    <source>
        <dbReference type="EMBL" id="CAA7260999.1"/>
    </source>
</evidence>
<evidence type="ECO:0000313" key="4">
    <source>
        <dbReference type="Proteomes" id="UP000467700"/>
    </source>
</evidence>
<dbReference type="OrthoDB" id="2846732at2759"/>
<protein>
    <recommendedName>
        <fullName evidence="2">G domain-containing protein</fullName>
    </recommendedName>
</protein>
<reference evidence="3 4" key="1">
    <citation type="submission" date="2020-01" db="EMBL/GenBank/DDBJ databases">
        <authorList>
            <person name="Gupta K D."/>
        </authorList>
    </citation>
    <scope>NUCLEOTIDE SEQUENCE [LARGE SCALE GENOMIC DNA]</scope>
</reference>
<dbReference type="Proteomes" id="UP000467700">
    <property type="component" value="Unassembled WGS sequence"/>
</dbReference>
<dbReference type="CDD" id="cd00882">
    <property type="entry name" value="Ras_like_GTPase"/>
    <property type="match status" value="1"/>
</dbReference>
<feature type="region of interest" description="Disordered" evidence="1">
    <location>
        <begin position="78"/>
        <end position="101"/>
    </location>
</feature>
<dbReference type="InterPro" id="IPR027417">
    <property type="entry name" value="P-loop_NTPase"/>
</dbReference>
<name>A0A8S0XFI5_CYCAE</name>
<proteinExistence type="predicted"/>
<accession>A0A8S0XFI5</accession>
<sequence length="236" mass="26345">MSIMDNVGNNRTLSSSSSLVHYLSQMLRLGRLFNWRRTESEDVSPNDIVILVVGPSGCGKSTFINTVTRKDAVHVHHKLSKHANPVTPVRGSPSDGQKGQDVVFVDTPPLETQDDDAGVAITRWLDYAAGRGAKLAGIIYLYPITSPKMTEPPGPQYESFIKQHPRVHSAIRDIPTVLVTTMWEKQPPPEQVKQARHEEISANWRNRVKHGEIMQYNGSYLSSQEVVKKLNPVLSE</sequence>
<evidence type="ECO:0000259" key="2">
    <source>
        <dbReference type="Pfam" id="PF01926"/>
    </source>
</evidence>
<dbReference type="InterPro" id="IPR006073">
    <property type="entry name" value="GTP-bd"/>
</dbReference>
<keyword evidence="4" id="KW-1185">Reference proteome</keyword>
<dbReference type="EMBL" id="CACVBS010000031">
    <property type="protein sequence ID" value="CAA7260999.1"/>
    <property type="molecule type" value="Genomic_DNA"/>
</dbReference>
<organism evidence="3 4">
    <name type="scientific">Cyclocybe aegerita</name>
    <name type="common">Black poplar mushroom</name>
    <name type="synonym">Agrocybe aegerita</name>
    <dbReference type="NCBI Taxonomy" id="1973307"/>
    <lineage>
        <taxon>Eukaryota</taxon>
        <taxon>Fungi</taxon>
        <taxon>Dikarya</taxon>
        <taxon>Basidiomycota</taxon>
        <taxon>Agaricomycotina</taxon>
        <taxon>Agaricomycetes</taxon>
        <taxon>Agaricomycetidae</taxon>
        <taxon>Agaricales</taxon>
        <taxon>Agaricineae</taxon>
        <taxon>Bolbitiaceae</taxon>
        <taxon>Cyclocybe</taxon>
    </lineage>
</organism>
<dbReference type="Pfam" id="PF01926">
    <property type="entry name" value="MMR_HSR1"/>
    <property type="match status" value="1"/>
</dbReference>
<dbReference type="GO" id="GO:0005525">
    <property type="term" value="F:GTP binding"/>
    <property type="evidence" value="ECO:0007669"/>
    <property type="project" value="InterPro"/>
</dbReference>
<comment type="caution">
    <text evidence="3">The sequence shown here is derived from an EMBL/GenBank/DDBJ whole genome shotgun (WGS) entry which is preliminary data.</text>
</comment>
<feature type="domain" description="G" evidence="2">
    <location>
        <begin position="50"/>
        <end position="116"/>
    </location>
</feature>